<evidence type="ECO:0000256" key="8">
    <source>
        <dbReference type="ARBA" id="ARBA00023136"/>
    </source>
</evidence>
<evidence type="ECO:0008006" key="12">
    <source>
        <dbReference type="Google" id="ProtNLM"/>
    </source>
</evidence>
<proteinExistence type="predicted"/>
<comment type="pathway">
    <text evidence="2">Protein modification; protein glycosylation.</text>
</comment>
<evidence type="ECO:0000313" key="10">
    <source>
        <dbReference type="EMBL" id="KAF5933194.1"/>
    </source>
</evidence>
<evidence type="ECO:0000256" key="7">
    <source>
        <dbReference type="ARBA" id="ARBA00022989"/>
    </source>
</evidence>
<organism evidence="10 11">
    <name type="scientific">Camellia sinensis</name>
    <name type="common">Tea plant</name>
    <name type="synonym">Thea sinensis</name>
    <dbReference type="NCBI Taxonomy" id="4442"/>
    <lineage>
        <taxon>Eukaryota</taxon>
        <taxon>Viridiplantae</taxon>
        <taxon>Streptophyta</taxon>
        <taxon>Embryophyta</taxon>
        <taxon>Tracheophyta</taxon>
        <taxon>Spermatophyta</taxon>
        <taxon>Magnoliopsida</taxon>
        <taxon>eudicotyledons</taxon>
        <taxon>Gunneridae</taxon>
        <taxon>Pentapetalae</taxon>
        <taxon>asterids</taxon>
        <taxon>Ericales</taxon>
        <taxon>Theaceae</taxon>
        <taxon>Camellia</taxon>
    </lineage>
</organism>
<reference evidence="11" key="1">
    <citation type="journal article" date="2020" name="Nat. Commun.">
        <title>Genome assembly of wild tea tree DASZ reveals pedigree and selection history of tea varieties.</title>
        <authorList>
            <person name="Zhang W."/>
            <person name="Zhang Y."/>
            <person name="Qiu H."/>
            <person name="Guo Y."/>
            <person name="Wan H."/>
            <person name="Zhang X."/>
            <person name="Scossa F."/>
            <person name="Alseekh S."/>
            <person name="Zhang Q."/>
            <person name="Wang P."/>
            <person name="Xu L."/>
            <person name="Schmidt M.H."/>
            <person name="Jia X."/>
            <person name="Li D."/>
            <person name="Zhu A."/>
            <person name="Guo F."/>
            <person name="Chen W."/>
            <person name="Ni D."/>
            <person name="Usadel B."/>
            <person name="Fernie A.R."/>
            <person name="Wen W."/>
        </authorList>
    </citation>
    <scope>NUCLEOTIDE SEQUENCE [LARGE SCALE GENOMIC DNA]</scope>
    <source>
        <strain evidence="11">cv. G240</strain>
    </source>
</reference>
<evidence type="ECO:0000313" key="11">
    <source>
        <dbReference type="Proteomes" id="UP000593564"/>
    </source>
</evidence>
<keyword evidence="6" id="KW-0256">Endoplasmic reticulum</keyword>
<evidence type="ECO:0000256" key="2">
    <source>
        <dbReference type="ARBA" id="ARBA00004922"/>
    </source>
</evidence>
<dbReference type="EMBL" id="JACBKZ010000014">
    <property type="protein sequence ID" value="KAF5933194.1"/>
    <property type="molecule type" value="Genomic_DNA"/>
</dbReference>
<evidence type="ECO:0000256" key="6">
    <source>
        <dbReference type="ARBA" id="ARBA00022824"/>
    </source>
</evidence>
<name>A0A7J7G1R4_CAMSI</name>
<dbReference type="AlphaFoldDB" id="A0A7J7G1R4"/>
<dbReference type="GO" id="GO:0005789">
    <property type="term" value="C:endoplasmic reticulum membrane"/>
    <property type="evidence" value="ECO:0007669"/>
    <property type="project" value="UniProtKB-SubCell"/>
</dbReference>
<evidence type="ECO:0000256" key="1">
    <source>
        <dbReference type="ARBA" id="ARBA00004389"/>
    </source>
</evidence>
<keyword evidence="3" id="KW-0328">Glycosyltransferase</keyword>
<keyword evidence="8" id="KW-0472">Membrane</keyword>
<comment type="subcellular location">
    <subcellularLocation>
        <location evidence="1">Endoplasmic reticulum membrane</location>
        <topology evidence="1">Single-pass membrane protein</topology>
    </subcellularLocation>
</comment>
<dbReference type="PANTHER" id="PTHR13036:SF0">
    <property type="entry name" value="CHITOBIOSYLDIPHOSPHODOLICHOL BETA-MANNOSYLTRANSFERASE"/>
    <property type="match status" value="1"/>
</dbReference>
<protein>
    <recommendedName>
        <fullName evidence="12">Glycosyltransferase subfamily 4-like N-terminal domain-containing protein</fullName>
    </recommendedName>
</protein>
<dbReference type="PANTHER" id="PTHR13036">
    <property type="entry name" value="BETA1,4 MANNOSYLTRANSFERASE"/>
    <property type="match status" value="1"/>
</dbReference>
<keyword evidence="11" id="KW-1185">Reference proteome</keyword>
<evidence type="ECO:0000256" key="9">
    <source>
        <dbReference type="SAM" id="MobiDB-lite"/>
    </source>
</evidence>
<evidence type="ECO:0000256" key="5">
    <source>
        <dbReference type="ARBA" id="ARBA00022692"/>
    </source>
</evidence>
<comment type="caution">
    <text evidence="10">The sequence shown here is derived from an EMBL/GenBank/DDBJ whole genome shotgun (WGS) entry which is preliminary data.</text>
</comment>
<reference evidence="10 11" key="2">
    <citation type="submission" date="2020-07" db="EMBL/GenBank/DDBJ databases">
        <title>Genome assembly of wild tea tree DASZ reveals pedigree and selection history of tea varieties.</title>
        <authorList>
            <person name="Zhang W."/>
        </authorList>
    </citation>
    <scope>NUCLEOTIDE SEQUENCE [LARGE SCALE GENOMIC DNA]</scope>
    <source>
        <strain evidence="11">cv. G240</strain>
        <tissue evidence="10">Leaf</tissue>
    </source>
</reference>
<evidence type="ECO:0000256" key="4">
    <source>
        <dbReference type="ARBA" id="ARBA00022679"/>
    </source>
</evidence>
<keyword evidence="7" id="KW-1133">Transmembrane helix</keyword>
<gene>
    <name evidence="10" type="ORF">HYC85_029365</name>
</gene>
<dbReference type="InterPro" id="IPR026051">
    <property type="entry name" value="ALG1-like"/>
</dbReference>
<dbReference type="Proteomes" id="UP000593564">
    <property type="component" value="Unassembled WGS sequence"/>
</dbReference>
<feature type="region of interest" description="Disordered" evidence="9">
    <location>
        <begin position="1"/>
        <end position="25"/>
    </location>
</feature>
<sequence>MVPPPQWPTSETSALSTKGRLARPHQNRHDIVCTVHLKLARPDEPHSHTYPSLFIQIMEAYAEYTPLEQKLAHMDLEGSTSAIKASAWDDAISTSNPLFVPTLVVVMWASWLRRSAFIVDWHNFGYTLLALSLGRSSVFVAIYHWFEKHFGKMANGSSCVTRAMQHELAQNRGINVAVLYDQPPDFFHPTSLEEKHKLKLSRVGSVLI</sequence>
<accession>A0A7J7G1R4</accession>
<dbReference type="GO" id="GO:0000030">
    <property type="term" value="F:mannosyltransferase activity"/>
    <property type="evidence" value="ECO:0007669"/>
    <property type="project" value="InterPro"/>
</dbReference>
<keyword evidence="5" id="KW-0812">Transmembrane</keyword>
<keyword evidence="4" id="KW-0808">Transferase</keyword>
<evidence type="ECO:0000256" key="3">
    <source>
        <dbReference type="ARBA" id="ARBA00022676"/>
    </source>
</evidence>